<dbReference type="InterPro" id="IPR051052">
    <property type="entry name" value="Diverse_substrate_MTase"/>
</dbReference>
<comment type="caution">
    <text evidence="4">The sequence shown here is derived from an EMBL/GenBank/DDBJ whole genome shotgun (WGS) entry which is preliminary data.</text>
</comment>
<reference evidence="4 5" key="1">
    <citation type="journal article" date="2020" name="Microorganisms">
        <title>Osmotic Adaptation and Compatible Solute Biosynthesis of Phototrophic Bacteria as Revealed from Genome Analyses.</title>
        <authorList>
            <person name="Imhoff J.F."/>
            <person name="Rahn T."/>
            <person name="Kunzel S."/>
            <person name="Keller A."/>
            <person name="Neulinger S.C."/>
        </authorList>
    </citation>
    <scope>NUCLEOTIDE SEQUENCE [LARGE SCALE GENOMIC DNA]</scope>
    <source>
        <strain evidence="4 5">DSM 15382</strain>
    </source>
</reference>
<protein>
    <recommendedName>
        <fullName evidence="3">Methyltransferase domain-containing protein</fullName>
    </recommendedName>
</protein>
<keyword evidence="5" id="KW-1185">Reference proteome</keyword>
<dbReference type="Proteomes" id="UP000697995">
    <property type="component" value="Unassembled WGS sequence"/>
</dbReference>
<dbReference type="Gene3D" id="3.40.50.150">
    <property type="entry name" value="Vaccinia Virus protein VP39"/>
    <property type="match status" value="1"/>
</dbReference>
<evidence type="ECO:0000256" key="1">
    <source>
        <dbReference type="ARBA" id="ARBA00022603"/>
    </source>
</evidence>
<dbReference type="CDD" id="cd02440">
    <property type="entry name" value="AdoMet_MTases"/>
    <property type="match status" value="1"/>
</dbReference>
<dbReference type="InterPro" id="IPR041698">
    <property type="entry name" value="Methyltransf_25"/>
</dbReference>
<feature type="domain" description="Methyltransferase" evidence="3">
    <location>
        <begin position="252"/>
        <end position="343"/>
    </location>
</feature>
<name>A0ABS1D5H9_9PROT</name>
<gene>
    <name evidence="4" type="ORF">CKO45_26390</name>
</gene>
<evidence type="ECO:0000313" key="5">
    <source>
        <dbReference type="Proteomes" id="UP000697995"/>
    </source>
</evidence>
<keyword evidence="2" id="KW-0808">Transferase</keyword>
<dbReference type="InterPro" id="IPR029063">
    <property type="entry name" value="SAM-dependent_MTases_sf"/>
</dbReference>
<dbReference type="SUPFAM" id="SSF53335">
    <property type="entry name" value="S-adenosyl-L-methionine-dependent methyltransferases"/>
    <property type="match status" value="1"/>
</dbReference>
<dbReference type="PANTHER" id="PTHR44942">
    <property type="entry name" value="METHYLTRANSF_11 DOMAIN-CONTAINING PROTEIN"/>
    <property type="match status" value="1"/>
</dbReference>
<evidence type="ECO:0000313" key="4">
    <source>
        <dbReference type="EMBL" id="MBK1661735.1"/>
    </source>
</evidence>
<accession>A0ABS1D5H9</accession>
<organism evidence="4 5">
    <name type="scientific">Paracraurococcus ruber</name>
    <dbReference type="NCBI Taxonomy" id="77675"/>
    <lineage>
        <taxon>Bacteria</taxon>
        <taxon>Pseudomonadati</taxon>
        <taxon>Pseudomonadota</taxon>
        <taxon>Alphaproteobacteria</taxon>
        <taxon>Acetobacterales</taxon>
        <taxon>Roseomonadaceae</taxon>
        <taxon>Paracraurococcus</taxon>
    </lineage>
</organism>
<evidence type="ECO:0000256" key="2">
    <source>
        <dbReference type="ARBA" id="ARBA00022679"/>
    </source>
</evidence>
<dbReference type="EMBL" id="NRSG01000360">
    <property type="protein sequence ID" value="MBK1661735.1"/>
    <property type="molecule type" value="Genomic_DNA"/>
</dbReference>
<keyword evidence="1" id="KW-0489">Methyltransferase</keyword>
<evidence type="ECO:0000259" key="3">
    <source>
        <dbReference type="Pfam" id="PF13649"/>
    </source>
</evidence>
<sequence length="508" mass="55133">MEQAPLRPACRVHRILHHRAAMPRQDQNCVRRQRRGGAMQRTGGGGCQVGGQAHRGVRLSSQGRASACAGMTHRTPRLFPQNRRRREKNHRRARGRFAAPRRLRLHRGQAAGRDRAGMDADRLRASPNFALAAGMDGRPFIAKDSEPYVQYWLSGRERLLFALFGRRRGLTVAAARAAYRRLADVPDTPLLRRRLDADIAGMRAAGVLVGAGDDLSRYDAGIAEAYLTHRPFPPEIAARIRADAALGPGQAVLDLAGGPGDLALQLAASGAAVTLLDLSRGFLDAARRRAAAQGLPLGLLQDSANRLLHLDAEFDVVTVAQALHWLDDVQVCRGLCRVLRPGGSVFVVHGALSVPDRHPLAHLFGHRSILGAKEERPFAEEAAALHRRLSLLFEALDSPGVDRIDLARPQAGAGWIRARRLSLFRQPRPIGPGFARAFLTDSHIARTGLAPEAFWQDIAARCAGAPADRLAGLCDWALLHFQRSEGLEHAPLGRPEAIPIGYAGPASG</sequence>
<dbReference type="Pfam" id="PF13649">
    <property type="entry name" value="Methyltransf_25"/>
    <property type="match status" value="1"/>
</dbReference>
<dbReference type="PANTHER" id="PTHR44942:SF4">
    <property type="entry name" value="METHYLTRANSFERASE TYPE 11 DOMAIN-CONTAINING PROTEIN"/>
    <property type="match status" value="1"/>
</dbReference>
<proteinExistence type="predicted"/>